<accession>A0AA43TVZ1</accession>
<dbReference type="EMBL" id="JAPUFD010000003">
    <property type="protein sequence ID" value="MDI1486257.1"/>
    <property type="molecule type" value="Genomic_DNA"/>
</dbReference>
<comment type="caution">
    <text evidence="3">The sequence shown here is derived from an EMBL/GenBank/DDBJ whole genome shotgun (WGS) entry which is preliminary data.</text>
</comment>
<sequence>MECNRIGLMILGCLSKTLDCDLLEGKHDPNKQSTSATALLHYPVQPHNVGKSGGHVAHTDVGSLSILFSYQEGLQISRSGGDEADAEWLYIKPKPDYAVINVGHKLKSSYHRVVSVQKEARASVIYFLRPQMDATFTDKEGKEWTSVDYHDMKFNAFRHDKAEEVHDILRGDC</sequence>
<dbReference type="AlphaFoldDB" id="A0AA43TVZ1"/>
<proteinExistence type="inferred from homology"/>
<reference evidence="3" key="1">
    <citation type="journal article" date="2023" name="Genome Biol. Evol.">
        <title>First Whole Genome Sequence and Flow Cytometry Genome Size Data for the Lichen-Forming Fungus Ramalina farinacea (Ascomycota).</title>
        <authorList>
            <person name="Llewellyn T."/>
            <person name="Mian S."/>
            <person name="Hill R."/>
            <person name="Leitch I.J."/>
            <person name="Gaya E."/>
        </authorList>
    </citation>
    <scope>NUCLEOTIDE SEQUENCE</scope>
    <source>
        <strain evidence="3">LIQ254RAFAR</strain>
    </source>
</reference>
<dbReference type="PROSITE" id="PS51471">
    <property type="entry name" value="FE2OG_OXY"/>
    <property type="match status" value="1"/>
</dbReference>
<dbReference type="InterPro" id="IPR050231">
    <property type="entry name" value="Iron_ascorbate_oxido_reductase"/>
</dbReference>
<protein>
    <recommendedName>
        <fullName evidence="2">Fe2OG dioxygenase domain-containing protein</fullName>
    </recommendedName>
</protein>
<dbReference type="Proteomes" id="UP001161017">
    <property type="component" value="Unassembled WGS sequence"/>
</dbReference>
<dbReference type="PANTHER" id="PTHR47990">
    <property type="entry name" value="2-OXOGLUTARATE (2OG) AND FE(II)-DEPENDENT OXYGENASE SUPERFAMILY PROTEIN-RELATED"/>
    <property type="match status" value="1"/>
</dbReference>
<gene>
    <name evidence="3" type="ORF">OHK93_005483</name>
</gene>
<evidence type="ECO:0000313" key="3">
    <source>
        <dbReference type="EMBL" id="MDI1486257.1"/>
    </source>
</evidence>
<dbReference type="SUPFAM" id="SSF51197">
    <property type="entry name" value="Clavaminate synthase-like"/>
    <property type="match status" value="1"/>
</dbReference>
<dbReference type="Pfam" id="PF03171">
    <property type="entry name" value="2OG-FeII_Oxy"/>
    <property type="match status" value="1"/>
</dbReference>
<feature type="domain" description="Fe2OG dioxygenase" evidence="2">
    <location>
        <begin position="32"/>
        <end position="130"/>
    </location>
</feature>
<organism evidence="3 4">
    <name type="scientific">Ramalina farinacea</name>
    <dbReference type="NCBI Taxonomy" id="258253"/>
    <lineage>
        <taxon>Eukaryota</taxon>
        <taxon>Fungi</taxon>
        <taxon>Dikarya</taxon>
        <taxon>Ascomycota</taxon>
        <taxon>Pezizomycotina</taxon>
        <taxon>Lecanoromycetes</taxon>
        <taxon>OSLEUM clade</taxon>
        <taxon>Lecanoromycetidae</taxon>
        <taxon>Lecanorales</taxon>
        <taxon>Lecanorineae</taxon>
        <taxon>Ramalinaceae</taxon>
        <taxon>Ramalina</taxon>
    </lineage>
</organism>
<dbReference type="InterPro" id="IPR005123">
    <property type="entry name" value="Oxoglu/Fe-dep_dioxygenase_dom"/>
</dbReference>
<evidence type="ECO:0000256" key="1">
    <source>
        <dbReference type="ARBA" id="ARBA00008056"/>
    </source>
</evidence>
<dbReference type="Gene3D" id="2.60.120.330">
    <property type="entry name" value="B-lactam Antibiotic, Isopenicillin N Synthase, Chain"/>
    <property type="match status" value="1"/>
</dbReference>
<name>A0AA43TVZ1_9LECA</name>
<dbReference type="InterPro" id="IPR044861">
    <property type="entry name" value="IPNS-like_FE2OG_OXY"/>
</dbReference>
<evidence type="ECO:0000259" key="2">
    <source>
        <dbReference type="PROSITE" id="PS51471"/>
    </source>
</evidence>
<comment type="similarity">
    <text evidence="1">Belongs to the iron/ascorbate-dependent oxidoreductase family.</text>
</comment>
<keyword evidence="4" id="KW-1185">Reference proteome</keyword>
<evidence type="ECO:0000313" key="4">
    <source>
        <dbReference type="Proteomes" id="UP001161017"/>
    </source>
</evidence>
<dbReference type="InterPro" id="IPR027443">
    <property type="entry name" value="IPNS-like_sf"/>
</dbReference>